<reference evidence="6" key="1">
    <citation type="submission" date="2021-04" db="EMBL/GenBank/DDBJ databases">
        <title>Genome based classification of Actinospica acidithermotolerans sp. nov., an actinobacterium isolated from an Indonesian hot spring.</title>
        <authorList>
            <person name="Kusuma A.B."/>
            <person name="Putra K.E."/>
            <person name="Nafisah S."/>
            <person name="Loh J."/>
            <person name="Nouioui I."/>
            <person name="Goodfellow M."/>
        </authorList>
    </citation>
    <scope>NUCLEOTIDE SEQUENCE</scope>
    <source>
        <strain evidence="6">MGRD01-02</strain>
    </source>
</reference>
<comment type="caution">
    <text evidence="6">The sequence shown here is derived from an EMBL/GenBank/DDBJ whole genome shotgun (WGS) entry which is preliminary data.</text>
</comment>
<dbReference type="InterPro" id="IPR058240">
    <property type="entry name" value="rSAM_sf"/>
</dbReference>
<name>A0A941IJR8_9ACTN</name>
<feature type="domain" description="Radical SAM core" evidence="5">
    <location>
        <begin position="1"/>
        <end position="224"/>
    </location>
</feature>
<evidence type="ECO:0000256" key="1">
    <source>
        <dbReference type="ARBA" id="ARBA00022691"/>
    </source>
</evidence>
<dbReference type="PANTHER" id="PTHR11228">
    <property type="entry name" value="RADICAL SAM DOMAIN PROTEIN"/>
    <property type="match status" value="1"/>
</dbReference>
<dbReference type="SFLD" id="SFLDG01067">
    <property type="entry name" value="SPASM/twitch_domain_containing"/>
    <property type="match status" value="1"/>
</dbReference>
<sequence>MIKRLPKLRVSITEKCQLHCQFCGGPPEAMENFQPDYLFGTSLEREQLLKVLRAYVATGGEYVQFTGGEPLLFRGIAKLVEQVRELGAVPEINSNGVTMRPALVRDLASAGLNVLKISLPSFTREGFAESTGLDRLPKVLDNMRMAQEFLKIRVNTVAVRSKIDEIPLAIETCRSFGIPEILFLELLYYYDRDQSASREYFFSEYVDPKEVQAIVAANLGGEFSTFGFFEEYGAAIESCTSPRDGFTAYTKSAATSLRLPECDGCPFYCQEGLYQLRLSTGGYLSFCNVPNMNGHETRDMSGSEVENIFTGYLKRFGSESFAIRSEDFFARIQTS</sequence>
<dbReference type="AlphaFoldDB" id="A0A941IJR8"/>
<evidence type="ECO:0000256" key="3">
    <source>
        <dbReference type="ARBA" id="ARBA00023004"/>
    </source>
</evidence>
<evidence type="ECO:0000256" key="4">
    <source>
        <dbReference type="ARBA" id="ARBA00023014"/>
    </source>
</evidence>
<accession>A0A941IJR8</accession>
<dbReference type="InterPro" id="IPR013785">
    <property type="entry name" value="Aldolase_TIM"/>
</dbReference>
<organism evidence="6 7">
    <name type="scientific">Actinospica acidithermotolerans</name>
    <dbReference type="NCBI Taxonomy" id="2828514"/>
    <lineage>
        <taxon>Bacteria</taxon>
        <taxon>Bacillati</taxon>
        <taxon>Actinomycetota</taxon>
        <taxon>Actinomycetes</taxon>
        <taxon>Catenulisporales</taxon>
        <taxon>Actinospicaceae</taxon>
        <taxon>Actinospica</taxon>
    </lineage>
</organism>
<dbReference type="EMBL" id="JAGSOH010000011">
    <property type="protein sequence ID" value="MBR7825986.1"/>
    <property type="molecule type" value="Genomic_DNA"/>
</dbReference>
<dbReference type="PROSITE" id="PS51918">
    <property type="entry name" value="RADICAL_SAM"/>
    <property type="match status" value="1"/>
</dbReference>
<evidence type="ECO:0000256" key="2">
    <source>
        <dbReference type="ARBA" id="ARBA00022723"/>
    </source>
</evidence>
<keyword evidence="2" id="KW-0479">Metal-binding</keyword>
<keyword evidence="4" id="KW-0411">Iron-sulfur</keyword>
<dbReference type="GO" id="GO:0051536">
    <property type="term" value="F:iron-sulfur cluster binding"/>
    <property type="evidence" value="ECO:0007669"/>
    <property type="project" value="UniProtKB-KW"/>
</dbReference>
<gene>
    <name evidence="6" type="ORF">KDK95_06690</name>
</gene>
<dbReference type="Proteomes" id="UP000676325">
    <property type="component" value="Unassembled WGS sequence"/>
</dbReference>
<dbReference type="RefSeq" id="WP_212517133.1">
    <property type="nucleotide sequence ID" value="NZ_JAGSOH010000011.1"/>
</dbReference>
<dbReference type="PANTHER" id="PTHR11228:SF7">
    <property type="entry name" value="PQQA PEPTIDE CYCLASE"/>
    <property type="match status" value="1"/>
</dbReference>
<evidence type="ECO:0000313" key="7">
    <source>
        <dbReference type="Proteomes" id="UP000676325"/>
    </source>
</evidence>
<dbReference type="InterPro" id="IPR007197">
    <property type="entry name" value="rSAM"/>
</dbReference>
<keyword evidence="7" id="KW-1185">Reference proteome</keyword>
<evidence type="ECO:0000313" key="6">
    <source>
        <dbReference type="EMBL" id="MBR7825986.1"/>
    </source>
</evidence>
<evidence type="ECO:0000259" key="5">
    <source>
        <dbReference type="PROSITE" id="PS51918"/>
    </source>
</evidence>
<dbReference type="Gene3D" id="3.20.20.70">
    <property type="entry name" value="Aldolase class I"/>
    <property type="match status" value="1"/>
</dbReference>
<dbReference type="SUPFAM" id="SSF102114">
    <property type="entry name" value="Radical SAM enzymes"/>
    <property type="match status" value="1"/>
</dbReference>
<proteinExistence type="predicted"/>
<keyword evidence="1" id="KW-0949">S-adenosyl-L-methionine</keyword>
<dbReference type="CDD" id="cd01335">
    <property type="entry name" value="Radical_SAM"/>
    <property type="match status" value="1"/>
</dbReference>
<dbReference type="InterPro" id="IPR050377">
    <property type="entry name" value="Radical_SAM_PqqE_MftC-like"/>
</dbReference>
<dbReference type="GO" id="GO:0046872">
    <property type="term" value="F:metal ion binding"/>
    <property type="evidence" value="ECO:0007669"/>
    <property type="project" value="UniProtKB-KW"/>
</dbReference>
<protein>
    <submittedName>
        <fullName evidence="6">Radical SAM protein</fullName>
    </submittedName>
</protein>
<dbReference type="GO" id="GO:0003824">
    <property type="term" value="F:catalytic activity"/>
    <property type="evidence" value="ECO:0007669"/>
    <property type="project" value="InterPro"/>
</dbReference>
<dbReference type="Pfam" id="PF04055">
    <property type="entry name" value="Radical_SAM"/>
    <property type="match status" value="1"/>
</dbReference>
<dbReference type="SFLD" id="SFLDS00029">
    <property type="entry name" value="Radical_SAM"/>
    <property type="match status" value="1"/>
</dbReference>
<keyword evidence="3" id="KW-0408">Iron</keyword>